<dbReference type="KEGG" id="mhos:CXR34_15030"/>
<dbReference type="EMBL" id="CP025299">
    <property type="protein sequence ID" value="AUG30648.1"/>
    <property type="molecule type" value="Genomic_DNA"/>
</dbReference>
<dbReference type="RefSeq" id="WP_101306864.1">
    <property type="nucleotide sequence ID" value="NZ_CP025299.1"/>
</dbReference>
<name>A0A2K9DQH1_9MICO</name>
<feature type="transmembrane region" description="Helical" evidence="1">
    <location>
        <begin position="254"/>
        <end position="278"/>
    </location>
</feature>
<feature type="transmembrane region" description="Helical" evidence="1">
    <location>
        <begin position="320"/>
        <end position="339"/>
    </location>
</feature>
<reference evidence="4 5" key="1">
    <citation type="submission" date="2017-12" db="EMBL/GenBank/DDBJ databases">
        <title>Isolation and characterization of estrogens degradatiion strain Microbacterium hominis SJTG1.</title>
        <authorList>
            <person name="Xiong W."/>
            <person name="Yin C."/>
            <person name="Zheng D."/>
            <person name="Liang R."/>
        </authorList>
    </citation>
    <scope>NUCLEOTIDE SEQUENCE [LARGE SCALE GENOMIC DNA]</scope>
    <source>
        <strain evidence="4 5">SJTG1</strain>
    </source>
</reference>
<accession>A0A2K9DQH1</accession>
<dbReference type="Pfam" id="PF19040">
    <property type="entry name" value="SGNH"/>
    <property type="match status" value="1"/>
</dbReference>
<keyword evidence="1" id="KW-0812">Transmembrane</keyword>
<feature type="transmembrane region" description="Helical" evidence="1">
    <location>
        <begin position="145"/>
        <end position="161"/>
    </location>
</feature>
<dbReference type="PANTHER" id="PTHR23028:SF53">
    <property type="entry name" value="ACYL_TRANSF_3 DOMAIN-CONTAINING PROTEIN"/>
    <property type="match status" value="1"/>
</dbReference>
<evidence type="ECO:0000313" key="5">
    <source>
        <dbReference type="Proteomes" id="UP000233276"/>
    </source>
</evidence>
<feature type="domain" description="SGNH" evidence="3">
    <location>
        <begin position="431"/>
        <end position="650"/>
    </location>
</feature>
<evidence type="ECO:0000313" key="4">
    <source>
        <dbReference type="EMBL" id="AUG30648.1"/>
    </source>
</evidence>
<feature type="transmembrane region" description="Helical" evidence="1">
    <location>
        <begin position="168"/>
        <end position="187"/>
    </location>
</feature>
<keyword evidence="1" id="KW-0472">Membrane</keyword>
<feature type="domain" description="Acyltransferase 3" evidence="2">
    <location>
        <begin position="8"/>
        <end position="340"/>
    </location>
</feature>
<gene>
    <name evidence="4" type="ORF">CXR34_15030</name>
</gene>
<dbReference type="Proteomes" id="UP000233276">
    <property type="component" value="Chromosome"/>
</dbReference>
<feature type="transmembrane region" description="Helical" evidence="1">
    <location>
        <begin position="12"/>
        <end position="30"/>
    </location>
</feature>
<keyword evidence="4" id="KW-0808">Transferase</keyword>
<keyword evidence="4" id="KW-0012">Acyltransferase</keyword>
<dbReference type="GO" id="GO:0009103">
    <property type="term" value="P:lipopolysaccharide biosynthetic process"/>
    <property type="evidence" value="ECO:0007669"/>
    <property type="project" value="TreeGrafter"/>
</dbReference>
<evidence type="ECO:0000259" key="3">
    <source>
        <dbReference type="Pfam" id="PF19040"/>
    </source>
</evidence>
<dbReference type="GO" id="GO:0016020">
    <property type="term" value="C:membrane"/>
    <property type="evidence" value="ECO:0007669"/>
    <property type="project" value="TreeGrafter"/>
</dbReference>
<feature type="transmembrane region" description="Helical" evidence="1">
    <location>
        <begin position="75"/>
        <end position="94"/>
    </location>
</feature>
<dbReference type="InterPro" id="IPR002656">
    <property type="entry name" value="Acyl_transf_3_dom"/>
</dbReference>
<dbReference type="GO" id="GO:0016747">
    <property type="term" value="F:acyltransferase activity, transferring groups other than amino-acyl groups"/>
    <property type="evidence" value="ECO:0007669"/>
    <property type="project" value="InterPro"/>
</dbReference>
<dbReference type="AlphaFoldDB" id="A0A2K9DQH1"/>
<dbReference type="PANTHER" id="PTHR23028">
    <property type="entry name" value="ACETYLTRANSFERASE"/>
    <property type="match status" value="1"/>
</dbReference>
<protein>
    <submittedName>
        <fullName evidence="4">Acyltransferase</fullName>
    </submittedName>
</protein>
<sequence length="666" mass="70964">MAKAFRGDIQGLRAVAVLLVVVYHSGVSVLSGGYVGVDVFFVISGFLITSHIWSEISASGHLRFATFYARRARRILPASLTVLVLSVVAMFIWMPPLQWSPTLTAAAATAFYVPNVLFWYQGTDYLAETVPSLFQHYWSLGIEEQFYLLWPLVLVLVFRWTRRSFRGLVAAVSVVVTVSFIASIVVTGTSQPAAFFLLPTRAWELGVGGLLALLVTSSPRWLAARWVGLLGWVGLALIGVAAFAYTAATPFPSWYAAVPVLGTALVILSGSGGSTGWAPVAALSIRPAQFLGKISYSLYLVHWPLLVIPQEAVGYNHPLPTWATLLLGAAAVPIAWLCWRFVEEPGRTGRFLASARPRRSLVAALAGSAVILAGCVAADSLTRGVPLHTDRPAAEVALTTAPSGTGYVPDNLEPSLRGAEADNPEIYANGCHQSYTGNDVTGCLVGTNPAAPLVALFGDSHAAQWYPALSELADEGRIRLQVNTKSSCPSADIPRPDYPGCDSWRDGSIAHIAAMSPAVVLLGNYAFEQSQRGHENGQDVSWGQAIEGTIERIPTDLDVVVLADTPAGSAAPSICLAGELTAAQSCAFPKDTALHEDIRESEAGLGDGYVDVTPLMCNASDCPAIIGNDLVYRDAHHMTATFSRSLAPELGEMIEPYLSDDTPASG</sequence>
<proteinExistence type="predicted"/>
<feature type="transmembrane region" description="Helical" evidence="1">
    <location>
        <begin position="227"/>
        <end position="248"/>
    </location>
</feature>
<feature type="transmembrane region" description="Helical" evidence="1">
    <location>
        <begin position="360"/>
        <end position="381"/>
    </location>
</feature>
<keyword evidence="1" id="KW-1133">Transmembrane helix</keyword>
<dbReference type="InterPro" id="IPR043968">
    <property type="entry name" value="SGNH"/>
</dbReference>
<evidence type="ECO:0000259" key="2">
    <source>
        <dbReference type="Pfam" id="PF01757"/>
    </source>
</evidence>
<dbReference type="InterPro" id="IPR050879">
    <property type="entry name" value="Acyltransferase_3"/>
</dbReference>
<feature type="transmembrane region" description="Helical" evidence="1">
    <location>
        <begin position="193"/>
        <end position="215"/>
    </location>
</feature>
<dbReference type="Pfam" id="PF01757">
    <property type="entry name" value="Acyl_transf_3"/>
    <property type="match status" value="1"/>
</dbReference>
<evidence type="ECO:0000256" key="1">
    <source>
        <dbReference type="SAM" id="Phobius"/>
    </source>
</evidence>
<feature type="transmembrane region" description="Helical" evidence="1">
    <location>
        <begin position="290"/>
        <end position="308"/>
    </location>
</feature>
<organism evidence="4 5">
    <name type="scientific">Microbacterium hominis</name>
    <dbReference type="NCBI Taxonomy" id="162426"/>
    <lineage>
        <taxon>Bacteria</taxon>
        <taxon>Bacillati</taxon>
        <taxon>Actinomycetota</taxon>
        <taxon>Actinomycetes</taxon>
        <taxon>Micrococcales</taxon>
        <taxon>Microbacteriaceae</taxon>
        <taxon>Microbacterium</taxon>
    </lineage>
</organism>
<feature type="transmembrane region" description="Helical" evidence="1">
    <location>
        <begin position="36"/>
        <end position="54"/>
    </location>
</feature>